<reference evidence="1 2" key="1">
    <citation type="submission" date="2018-04" db="EMBL/GenBank/DDBJ databases">
        <title>Aerococcus urinae genomes.</title>
        <authorList>
            <person name="Hilt E."/>
            <person name="Gilbert N.M."/>
            <person name="Thomas-White K."/>
            <person name="Putonti C."/>
            <person name="Lewis A.L."/>
            <person name="Visck K.L."/>
            <person name="Wolfe A.J."/>
        </authorList>
    </citation>
    <scope>NUCLEOTIDE SEQUENCE [LARGE SCALE GENOMIC DNA]</scope>
    <source>
        <strain evidence="1 2">UMB7480</strain>
    </source>
</reference>
<evidence type="ECO:0000313" key="2">
    <source>
        <dbReference type="Proteomes" id="UP000251923"/>
    </source>
</evidence>
<comment type="caution">
    <text evidence="1">The sequence shown here is derived from an EMBL/GenBank/DDBJ whole genome shotgun (WGS) entry which is preliminary data.</text>
</comment>
<dbReference type="EMBL" id="QMHM01000023">
    <property type="protein sequence ID" value="RAV77508.1"/>
    <property type="molecule type" value="Genomic_DNA"/>
</dbReference>
<proteinExistence type="predicted"/>
<dbReference type="Proteomes" id="UP000251923">
    <property type="component" value="Unassembled WGS sequence"/>
</dbReference>
<accession>A0A329PRR6</accession>
<protein>
    <submittedName>
        <fullName evidence="1">Uncharacterized protein</fullName>
    </submittedName>
</protein>
<gene>
    <name evidence="1" type="ORF">DBT54_08595</name>
</gene>
<dbReference type="AlphaFoldDB" id="A0A329PRR6"/>
<evidence type="ECO:0000313" key="1">
    <source>
        <dbReference type="EMBL" id="RAV77508.1"/>
    </source>
</evidence>
<organism evidence="1 2">
    <name type="scientific">Aerococcus urinae</name>
    <dbReference type="NCBI Taxonomy" id="1376"/>
    <lineage>
        <taxon>Bacteria</taxon>
        <taxon>Bacillati</taxon>
        <taxon>Bacillota</taxon>
        <taxon>Bacilli</taxon>
        <taxon>Lactobacillales</taxon>
        <taxon>Aerococcaceae</taxon>
        <taxon>Aerococcus</taxon>
    </lineage>
</organism>
<name>A0A329PRR6_9LACT</name>
<sequence length="102" mass="12486">MSEDEVETLNELIKKLPVENFTEFIRYSLNYFSKTKYENEYNKKILQDISRDTQLTYLVMNEYMKILSEARKNDFDIIKKEVENKFDEDMKAKLVKKNYRTY</sequence>